<evidence type="ECO:0000256" key="1">
    <source>
        <dbReference type="ARBA" id="ARBA00009369"/>
    </source>
</evidence>
<accession>A0A3B0YTV0</accession>
<dbReference type="Gene3D" id="2.40.10.350">
    <property type="entry name" value="Rod shape-determining protein MreC, domain 2"/>
    <property type="match status" value="1"/>
</dbReference>
<reference evidence="6" key="1">
    <citation type="submission" date="2018-06" db="EMBL/GenBank/DDBJ databases">
        <authorList>
            <person name="Zhirakovskaya E."/>
        </authorList>
    </citation>
    <scope>NUCLEOTIDE SEQUENCE</scope>
</reference>
<dbReference type="InterPro" id="IPR042175">
    <property type="entry name" value="Cell/Rod_MreC_2"/>
</dbReference>
<dbReference type="NCBIfam" id="TIGR00219">
    <property type="entry name" value="mreC"/>
    <property type="match status" value="1"/>
</dbReference>
<evidence type="ECO:0000256" key="2">
    <source>
        <dbReference type="ARBA" id="ARBA00013855"/>
    </source>
</evidence>
<protein>
    <recommendedName>
        <fullName evidence="2">Cell shape-determining protein MreC</fullName>
    </recommendedName>
    <alternativeName>
        <fullName evidence="4">Cell shape protein MreC</fullName>
    </alternativeName>
</protein>
<sequence>MWADSKKHLRQSIADDVVAVLYNPIIKFVHWPSKKIESIKQSFETPEEIKKKHTALITENRNLRLRVNKLELLKIKIVSYQKLLRASREIREDVKLAEIFHITLDPKKQLVKINLGRTNCVIDDQPLIDAYGVMGQVVRARPYDSTVRLVTDQNHIMHVQFKPDPKNPQEEGIRTLARGTGKSRLIILPYLPKSAESKINIGDAVITSGLGDIYPHGYPVGKVIKILNPPESRFMLAYVKPSAHLDRTREALVVWTAKVYKRMNLQFKKDVNAASLNTKNKKSKNEKPVKRATVFGAAIKCQ</sequence>
<dbReference type="Gene3D" id="2.40.10.340">
    <property type="entry name" value="Rod shape-determining protein MreC, domain 1"/>
    <property type="match status" value="1"/>
</dbReference>
<dbReference type="GO" id="GO:0005886">
    <property type="term" value="C:plasma membrane"/>
    <property type="evidence" value="ECO:0007669"/>
    <property type="project" value="TreeGrafter"/>
</dbReference>
<evidence type="ECO:0000256" key="4">
    <source>
        <dbReference type="ARBA" id="ARBA00032089"/>
    </source>
</evidence>
<proteinExistence type="inferred from homology"/>
<dbReference type="PIRSF" id="PIRSF038471">
    <property type="entry name" value="MreC"/>
    <property type="match status" value="1"/>
</dbReference>
<dbReference type="InterPro" id="IPR042177">
    <property type="entry name" value="Cell/Rod_1"/>
</dbReference>
<organism evidence="6">
    <name type="scientific">hydrothermal vent metagenome</name>
    <dbReference type="NCBI Taxonomy" id="652676"/>
    <lineage>
        <taxon>unclassified sequences</taxon>
        <taxon>metagenomes</taxon>
        <taxon>ecological metagenomes</taxon>
    </lineage>
</organism>
<evidence type="ECO:0000259" key="5">
    <source>
        <dbReference type="Pfam" id="PF04085"/>
    </source>
</evidence>
<dbReference type="AlphaFoldDB" id="A0A3B0YTV0"/>
<dbReference type="PANTHER" id="PTHR34138:SF1">
    <property type="entry name" value="CELL SHAPE-DETERMINING PROTEIN MREC"/>
    <property type="match status" value="1"/>
</dbReference>
<gene>
    <name evidence="6" type="ORF">MNBD_GAMMA12-3213</name>
</gene>
<comment type="similarity">
    <text evidence="1">Belongs to the MreC family.</text>
</comment>
<evidence type="ECO:0000256" key="3">
    <source>
        <dbReference type="ARBA" id="ARBA00022960"/>
    </source>
</evidence>
<name>A0A3B0YTV0_9ZZZZ</name>
<evidence type="ECO:0000313" key="6">
    <source>
        <dbReference type="EMBL" id="VAW78712.1"/>
    </source>
</evidence>
<dbReference type="InterPro" id="IPR055342">
    <property type="entry name" value="MreC_beta-barrel_core"/>
</dbReference>
<dbReference type="EMBL" id="UOFL01000162">
    <property type="protein sequence ID" value="VAW78712.1"/>
    <property type="molecule type" value="Genomic_DNA"/>
</dbReference>
<dbReference type="Pfam" id="PF04085">
    <property type="entry name" value="MreC"/>
    <property type="match status" value="1"/>
</dbReference>
<dbReference type="GO" id="GO:0008360">
    <property type="term" value="P:regulation of cell shape"/>
    <property type="evidence" value="ECO:0007669"/>
    <property type="project" value="UniProtKB-KW"/>
</dbReference>
<dbReference type="InterPro" id="IPR007221">
    <property type="entry name" value="MreC"/>
</dbReference>
<feature type="domain" description="Rod shape-determining protein MreC beta-barrel core" evidence="5">
    <location>
        <begin position="104"/>
        <end position="255"/>
    </location>
</feature>
<dbReference type="PANTHER" id="PTHR34138">
    <property type="entry name" value="CELL SHAPE-DETERMINING PROTEIN MREC"/>
    <property type="match status" value="1"/>
</dbReference>
<keyword evidence="3" id="KW-0133">Cell shape</keyword>